<feature type="transmembrane region" description="Helical" evidence="2">
    <location>
        <begin position="380"/>
        <end position="398"/>
    </location>
</feature>
<keyword evidence="2" id="KW-0812">Transmembrane</keyword>
<feature type="transmembrane region" description="Helical" evidence="2">
    <location>
        <begin position="652"/>
        <end position="675"/>
    </location>
</feature>
<feature type="compositionally biased region" description="Basic and acidic residues" evidence="1">
    <location>
        <begin position="1"/>
        <end position="14"/>
    </location>
</feature>
<keyword evidence="2" id="KW-1133">Transmembrane helix</keyword>
<protein>
    <submittedName>
        <fullName evidence="3">ABC-type Na+ efflux pump, permease component</fullName>
    </submittedName>
</protein>
<feature type="transmembrane region" description="Helical" evidence="2">
    <location>
        <begin position="568"/>
        <end position="588"/>
    </location>
</feature>
<evidence type="ECO:0000256" key="1">
    <source>
        <dbReference type="SAM" id="MobiDB-lite"/>
    </source>
</evidence>
<feature type="transmembrane region" description="Helical" evidence="2">
    <location>
        <begin position="331"/>
        <end position="350"/>
    </location>
</feature>
<dbReference type="EMBL" id="CP024047">
    <property type="protein sequence ID" value="AXR78551.1"/>
    <property type="molecule type" value="Genomic_DNA"/>
</dbReference>
<feature type="transmembrane region" description="Helical" evidence="2">
    <location>
        <begin position="681"/>
        <end position="703"/>
    </location>
</feature>
<name>A0A346PGA6_9EURY</name>
<feature type="transmembrane region" description="Helical" evidence="2">
    <location>
        <begin position="600"/>
        <end position="619"/>
    </location>
</feature>
<feature type="transmembrane region" description="Helical" evidence="2">
    <location>
        <begin position="404"/>
        <end position="424"/>
    </location>
</feature>
<feature type="transmembrane region" description="Helical" evidence="2">
    <location>
        <begin position="56"/>
        <end position="74"/>
    </location>
</feature>
<feature type="region of interest" description="Disordered" evidence="1">
    <location>
        <begin position="182"/>
        <end position="318"/>
    </location>
</feature>
<proteinExistence type="predicted"/>
<accession>A0A346PGA6</accession>
<gene>
    <name evidence="3" type="ORF">AArc1_2235</name>
</gene>
<reference evidence="4" key="1">
    <citation type="submission" date="2017-10" db="EMBL/GenBank/DDBJ databases">
        <title>Phenotypic and genomic properties of facultatively anaerobic sulfur-reducing natronoarchaea from hypersaline soda lakes.</title>
        <authorList>
            <person name="Sorokin D.Y."/>
            <person name="Kublanov I.V."/>
            <person name="Roman P."/>
            <person name="Sinninghe Damste J.S."/>
            <person name="Golyshin P.N."/>
            <person name="Rojo D."/>
            <person name="Ciordia S."/>
            <person name="Mena Md.C."/>
            <person name="Ferrer M."/>
            <person name="Messina E."/>
            <person name="Smedile F."/>
            <person name="La Spada G."/>
            <person name="La Cono V."/>
            <person name="Yakimov M.M."/>
        </authorList>
    </citation>
    <scope>NUCLEOTIDE SEQUENCE [LARGE SCALE GENOMIC DNA]</scope>
    <source>
        <strain evidence="4">AArc1</strain>
    </source>
</reference>
<feature type="compositionally biased region" description="Basic and acidic residues" evidence="1">
    <location>
        <begin position="240"/>
        <end position="252"/>
    </location>
</feature>
<feature type="transmembrane region" description="Helical" evidence="2">
    <location>
        <begin position="481"/>
        <end position="503"/>
    </location>
</feature>
<evidence type="ECO:0000313" key="4">
    <source>
        <dbReference type="Proteomes" id="UP000258707"/>
    </source>
</evidence>
<keyword evidence="2" id="KW-0472">Membrane</keyword>
<sequence length="704" mass="73164">MTDGRDADAKRADDSSGSVPRSGAGTGGLRGRVSRTVRVARWEVTRSMGTVDRKTILLVLAMVAVAGVVGFSAVDEGLALEDEIYVVGVDEGDPYHDVAVESTAFRPIPLSDVALEDGGADGNVDVVIADGQIGHVGTNGEAAYDAFRGAVETYNERRMAAETDETAAYPVLVTLEYQDRDLGDVVSGDETVDDGGDESTGFEPETDETAAEAGDDGVDDEDEVGTDDGENGDDEVDGGAESRTDDRERGTDADDEADDENELETGDSDPGADDEVDDGERQPDGAAGADARVGSADDELAVPDVGGGHAAEQTAPATPGTLSPPFPFQSLVLAFLFVVPMNFVIQAYGSTIMDERIKRRGELLLVSPAGRLEIVAGKTLPYLLGLVGISTAIALAIGGGLLSIAGAIPIALAFLAATFTGAMFARSFKELTFVTVTISVVLTTYAFVPAIFTDVTPIALISPLTLIVMDLQGESVRLAEYLFSTGPLYFGAAVCALLGIGVYREEDMFAQKAIPSKAVDAIVSQIDAISSRVHPYASPFVLSALFIPFVFAAQLLVVALLFAVPEAIALPVVFVLAAAIEEFAKSIHVYAGFARSRFDASLRVAAALGVLSGVGFFLGEKVTHAVQFVGLPELTVGVAAFGPALSSEPLVLVALFLAPLVLHVVTAVVAAFGAAHSQSTYAVAFVLATLMHAAYNLGVVALVG</sequence>
<dbReference type="KEGG" id="nan:AArc1_2235"/>
<feature type="transmembrane region" description="Helical" evidence="2">
    <location>
        <begin position="540"/>
        <end position="562"/>
    </location>
</feature>
<dbReference type="Proteomes" id="UP000258707">
    <property type="component" value="Chromosome"/>
</dbReference>
<feature type="transmembrane region" description="Helical" evidence="2">
    <location>
        <begin position="431"/>
        <end position="452"/>
    </location>
</feature>
<feature type="compositionally biased region" description="Acidic residues" evidence="1">
    <location>
        <begin position="253"/>
        <end position="278"/>
    </location>
</feature>
<feature type="compositionally biased region" description="Acidic residues" evidence="1">
    <location>
        <begin position="204"/>
        <end position="238"/>
    </location>
</feature>
<evidence type="ECO:0000256" key="2">
    <source>
        <dbReference type="SAM" id="Phobius"/>
    </source>
</evidence>
<evidence type="ECO:0000313" key="3">
    <source>
        <dbReference type="EMBL" id="AXR78551.1"/>
    </source>
</evidence>
<organism evidence="3 4">
    <name type="scientific">Natrarchaeobaculum sulfurireducens</name>
    <dbReference type="NCBI Taxonomy" id="2044521"/>
    <lineage>
        <taxon>Archaea</taxon>
        <taxon>Methanobacteriati</taxon>
        <taxon>Methanobacteriota</taxon>
        <taxon>Stenosarchaea group</taxon>
        <taxon>Halobacteria</taxon>
        <taxon>Halobacteriales</taxon>
        <taxon>Natrialbaceae</taxon>
        <taxon>Natrarchaeobaculum</taxon>
    </lineage>
</organism>
<feature type="region of interest" description="Disordered" evidence="1">
    <location>
        <begin position="1"/>
        <end position="30"/>
    </location>
</feature>
<dbReference type="AlphaFoldDB" id="A0A346PGA6"/>